<evidence type="ECO:0000313" key="3">
    <source>
        <dbReference type="Proteomes" id="UP000283297"/>
    </source>
</evidence>
<dbReference type="GO" id="GO:0003677">
    <property type="term" value="F:DNA binding"/>
    <property type="evidence" value="ECO:0007669"/>
    <property type="project" value="InterPro"/>
</dbReference>
<gene>
    <name evidence="2" type="ORF">DW028_08275</name>
</gene>
<dbReference type="Gene3D" id="1.10.260.40">
    <property type="entry name" value="lambda repressor-like DNA-binding domains"/>
    <property type="match status" value="1"/>
</dbReference>
<reference evidence="2 3" key="1">
    <citation type="submission" date="2018-08" db="EMBL/GenBank/DDBJ databases">
        <title>A genome reference for cultivated species of the human gut microbiota.</title>
        <authorList>
            <person name="Zou Y."/>
            <person name="Xue W."/>
            <person name="Luo G."/>
        </authorList>
    </citation>
    <scope>NUCLEOTIDE SEQUENCE [LARGE SCALE GENOMIC DNA]</scope>
    <source>
        <strain evidence="2 3">AF38-24</strain>
    </source>
</reference>
<proteinExistence type="predicted"/>
<dbReference type="SUPFAM" id="SSF47413">
    <property type="entry name" value="lambda repressor-like DNA-binding domains"/>
    <property type="match status" value="1"/>
</dbReference>
<name>A0A415JXA2_9FIRM</name>
<feature type="domain" description="HTH cro/C1-type" evidence="1">
    <location>
        <begin position="29"/>
        <end position="77"/>
    </location>
</feature>
<dbReference type="Pfam" id="PF01381">
    <property type="entry name" value="HTH_3"/>
    <property type="match status" value="1"/>
</dbReference>
<dbReference type="Proteomes" id="UP000283297">
    <property type="component" value="Unassembled WGS sequence"/>
</dbReference>
<dbReference type="CDD" id="cd00093">
    <property type="entry name" value="HTH_XRE"/>
    <property type="match status" value="1"/>
</dbReference>
<dbReference type="InterPro" id="IPR010982">
    <property type="entry name" value="Lambda_DNA-bd_dom_sf"/>
</dbReference>
<comment type="caution">
    <text evidence="2">The sequence shown here is derived from an EMBL/GenBank/DDBJ whole genome shotgun (WGS) entry which is preliminary data.</text>
</comment>
<accession>A0A415JXA2</accession>
<dbReference type="AlphaFoldDB" id="A0A415JXA2"/>
<dbReference type="SMART" id="SM00530">
    <property type="entry name" value="HTH_XRE"/>
    <property type="match status" value="1"/>
</dbReference>
<evidence type="ECO:0000259" key="1">
    <source>
        <dbReference type="PROSITE" id="PS50943"/>
    </source>
</evidence>
<evidence type="ECO:0000313" key="2">
    <source>
        <dbReference type="EMBL" id="RHL28632.1"/>
    </source>
</evidence>
<sequence>MEKHMNNLSTTIETIQNKIIKNINLRLIELDMTQQALSQRTHIAQPTISKLLTGKSAFSLEQLIIISSAIGINLLSIINDSDFINIPLKPSSSIDLIPESDNLALDTTRPAFKGYLNNTFHIYFLSTVTGENRIINGNIEFIDTPNKRCNVKLTISTGKTNLFGEEITKEYTGNLIISIQQSTCYCILYNKDIAELSCLSFSHMYLSNEDLKCRMCVALTTSSGENRRPTIQRLIMSKYSFDLNNNEDVQFLTSQLRLNTKTISIDRTDLEEILTLDEYQKYKAQLVPSSYAESCILDENQLLALNMKLAEKINLINMLRDKSSAPKNNKIGTNTDEFLFEYISERSDFNNQ</sequence>
<dbReference type="PROSITE" id="PS50943">
    <property type="entry name" value="HTH_CROC1"/>
    <property type="match status" value="1"/>
</dbReference>
<dbReference type="InterPro" id="IPR001387">
    <property type="entry name" value="Cro/C1-type_HTH"/>
</dbReference>
<dbReference type="EMBL" id="QRON01000004">
    <property type="protein sequence ID" value="RHL28632.1"/>
    <property type="molecule type" value="Genomic_DNA"/>
</dbReference>
<organism evidence="2 3">
    <name type="scientific">Agathobacter rectalis</name>
    <dbReference type="NCBI Taxonomy" id="39491"/>
    <lineage>
        <taxon>Bacteria</taxon>
        <taxon>Bacillati</taxon>
        <taxon>Bacillota</taxon>
        <taxon>Clostridia</taxon>
        <taxon>Lachnospirales</taxon>
        <taxon>Lachnospiraceae</taxon>
        <taxon>Agathobacter</taxon>
    </lineage>
</organism>
<protein>
    <submittedName>
        <fullName evidence="2">XRE family transcriptional regulator</fullName>
    </submittedName>
</protein>